<accession>A0A7W8HF93</accession>
<reference evidence="2 3" key="1">
    <citation type="submission" date="2020-08" db="EMBL/GenBank/DDBJ databases">
        <title>Genomic Encyclopedia of Type Strains, Phase IV (KMG-IV): sequencing the most valuable type-strain genomes for metagenomic binning, comparative biology and taxonomic classification.</title>
        <authorList>
            <person name="Goeker M."/>
        </authorList>
    </citation>
    <scope>NUCLEOTIDE SEQUENCE [LARGE SCALE GENOMIC DNA]</scope>
    <source>
        <strain evidence="2 3">DSM 29781</strain>
    </source>
</reference>
<dbReference type="Proteomes" id="UP000532440">
    <property type="component" value="Unassembled WGS sequence"/>
</dbReference>
<evidence type="ECO:0000256" key="1">
    <source>
        <dbReference type="SAM" id="MobiDB-lite"/>
    </source>
</evidence>
<dbReference type="EMBL" id="JACHGB010000002">
    <property type="protein sequence ID" value="MBB5270813.1"/>
    <property type="molecule type" value="Genomic_DNA"/>
</dbReference>
<comment type="caution">
    <text evidence="2">The sequence shown here is derived from an EMBL/GenBank/DDBJ whole genome shotgun (WGS) entry which is preliminary data.</text>
</comment>
<dbReference type="AlphaFoldDB" id="A0A7W8HF93"/>
<dbReference type="RefSeq" id="WP_183964541.1">
    <property type="nucleotide sequence ID" value="NZ_BAABEW010000010.1"/>
</dbReference>
<sequence>MLADETSGDGAAPVSSGAKRMLLDHDAALPDDALRLPPAVSGRYRTSSTASFESRTVSPLDRPPIG</sequence>
<proteinExistence type="predicted"/>
<protein>
    <submittedName>
        <fullName evidence="2">Uncharacterized protein</fullName>
    </submittedName>
</protein>
<organism evidence="2 3">
    <name type="scientific">Quisquiliibacterium transsilvanicum</name>
    <dbReference type="NCBI Taxonomy" id="1549638"/>
    <lineage>
        <taxon>Bacteria</taxon>
        <taxon>Pseudomonadati</taxon>
        <taxon>Pseudomonadota</taxon>
        <taxon>Betaproteobacteria</taxon>
        <taxon>Burkholderiales</taxon>
        <taxon>Burkholderiaceae</taxon>
        <taxon>Quisquiliibacterium</taxon>
    </lineage>
</organism>
<keyword evidence="3" id="KW-1185">Reference proteome</keyword>
<evidence type="ECO:0000313" key="3">
    <source>
        <dbReference type="Proteomes" id="UP000532440"/>
    </source>
</evidence>
<feature type="compositionally biased region" description="Polar residues" evidence="1">
    <location>
        <begin position="44"/>
        <end position="57"/>
    </location>
</feature>
<name>A0A7W8HF93_9BURK</name>
<feature type="region of interest" description="Disordered" evidence="1">
    <location>
        <begin position="33"/>
        <end position="66"/>
    </location>
</feature>
<gene>
    <name evidence="2" type="ORF">HNQ70_000817</name>
</gene>
<evidence type="ECO:0000313" key="2">
    <source>
        <dbReference type="EMBL" id="MBB5270813.1"/>
    </source>
</evidence>